<proteinExistence type="predicted"/>
<gene>
    <name evidence="2" type="ORF">ACFFSY_19530</name>
</gene>
<feature type="transmembrane region" description="Helical" evidence="1">
    <location>
        <begin position="62"/>
        <end position="85"/>
    </location>
</feature>
<organism evidence="2 3">
    <name type="scientific">Paenibacillus aurantiacus</name>
    <dbReference type="NCBI Taxonomy" id="1936118"/>
    <lineage>
        <taxon>Bacteria</taxon>
        <taxon>Bacillati</taxon>
        <taxon>Bacillota</taxon>
        <taxon>Bacilli</taxon>
        <taxon>Bacillales</taxon>
        <taxon>Paenibacillaceae</taxon>
        <taxon>Paenibacillus</taxon>
    </lineage>
</organism>
<comment type="caution">
    <text evidence="2">The sequence shown here is derived from an EMBL/GenBank/DDBJ whole genome shotgun (WGS) entry which is preliminary data.</text>
</comment>
<dbReference type="EMBL" id="JBHMDO010000033">
    <property type="protein sequence ID" value="MFB9328125.1"/>
    <property type="molecule type" value="Genomic_DNA"/>
</dbReference>
<dbReference type="PANTHER" id="PTHR37305:SF1">
    <property type="entry name" value="MEMBRANE PROTEIN"/>
    <property type="match status" value="1"/>
</dbReference>
<evidence type="ECO:0000313" key="3">
    <source>
        <dbReference type="Proteomes" id="UP001589747"/>
    </source>
</evidence>
<dbReference type="Proteomes" id="UP001589747">
    <property type="component" value="Unassembled WGS sequence"/>
</dbReference>
<dbReference type="Pfam" id="PF12730">
    <property type="entry name" value="ABC2_membrane_4"/>
    <property type="match status" value="1"/>
</dbReference>
<reference evidence="2 3" key="1">
    <citation type="submission" date="2024-09" db="EMBL/GenBank/DDBJ databases">
        <authorList>
            <person name="Sun Q."/>
            <person name="Mori K."/>
        </authorList>
    </citation>
    <scope>NUCLEOTIDE SEQUENCE [LARGE SCALE GENOMIC DNA]</scope>
    <source>
        <strain evidence="2 3">TISTR 2452</strain>
    </source>
</reference>
<feature type="transmembrane region" description="Helical" evidence="1">
    <location>
        <begin position="106"/>
        <end position="131"/>
    </location>
</feature>
<keyword evidence="1" id="KW-1133">Transmembrane helix</keyword>
<accession>A0ABV5KTE9</accession>
<evidence type="ECO:0000256" key="1">
    <source>
        <dbReference type="SAM" id="Phobius"/>
    </source>
</evidence>
<feature type="transmembrane region" description="Helical" evidence="1">
    <location>
        <begin position="21"/>
        <end position="42"/>
    </location>
</feature>
<sequence length="254" mass="27573">MHSYVANVRNEIDKLLAMRKIRMVLLLTAIVPIIAGVLLGSLNGRTGVSFIGAGGAAGLPLLMLDLMVVFWLPPVLFMTVAELFAGEKAARTMKLVVTRPIARSAVYASKLTAAAALCLLMLGEVWLLAWLTELFTGMGSGASALGALHSMGVYFAAFVPMMAFASLAAFVVQWFGSSTGAFLFLLFLYLVGKALPLVYPSSTTWNVFAQSDWYRLWLGNLPSASHAITLFLFLLAHGIISYAAGWYRFEKQSY</sequence>
<dbReference type="PANTHER" id="PTHR37305">
    <property type="entry name" value="INTEGRAL MEMBRANE PROTEIN-RELATED"/>
    <property type="match status" value="1"/>
</dbReference>
<feature type="transmembrane region" description="Helical" evidence="1">
    <location>
        <begin position="179"/>
        <end position="199"/>
    </location>
</feature>
<feature type="transmembrane region" description="Helical" evidence="1">
    <location>
        <begin position="151"/>
        <end position="172"/>
    </location>
</feature>
<evidence type="ECO:0000313" key="2">
    <source>
        <dbReference type="EMBL" id="MFB9328125.1"/>
    </source>
</evidence>
<keyword evidence="3" id="KW-1185">Reference proteome</keyword>
<protein>
    <submittedName>
        <fullName evidence="2">ABC transporter permease</fullName>
    </submittedName>
</protein>
<keyword evidence="1" id="KW-0812">Transmembrane</keyword>
<dbReference type="RefSeq" id="WP_377497125.1">
    <property type="nucleotide sequence ID" value="NZ_JBHMDO010000033.1"/>
</dbReference>
<name>A0ABV5KTE9_9BACL</name>
<feature type="transmembrane region" description="Helical" evidence="1">
    <location>
        <begin position="224"/>
        <end position="247"/>
    </location>
</feature>
<keyword evidence="1" id="KW-0472">Membrane</keyword>